<feature type="region of interest" description="Disordered" evidence="1">
    <location>
        <begin position="101"/>
        <end position="128"/>
    </location>
</feature>
<feature type="compositionally biased region" description="Polar residues" evidence="1">
    <location>
        <begin position="31"/>
        <end position="48"/>
    </location>
</feature>
<sequence length="128" mass="13933">MGEIDVIFGTSKKPKASDVESLKPARAITTKAANTKAQKRTTTSVDNTQQQQQQNTIVAKPKKKKAKVEKIADPLNSDKGIDENKSKKVVETVDFRFAVPTTKPIPLKGKRDDDDGFADSRGMKSGSS</sequence>
<name>A0AAD5SSH9_9FUNG</name>
<reference evidence="2" key="1">
    <citation type="submission" date="2020-05" db="EMBL/GenBank/DDBJ databases">
        <title>Phylogenomic resolution of chytrid fungi.</title>
        <authorList>
            <person name="Stajich J.E."/>
            <person name="Amses K."/>
            <person name="Simmons R."/>
            <person name="Seto K."/>
            <person name="Myers J."/>
            <person name="Bonds A."/>
            <person name="Quandt C.A."/>
            <person name="Barry K."/>
            <person name="Liu P."/>
            <person name="Grigoriev I."/>
            <person name="Longcore J.E."/>
            <person name="James T.Y."/>
        </authorList>
    </citation>
    <scope>NUCLEOTIDE SEQUENCE</scope>
    <source>
        <strain evidence="2">JEL0513</strain>
    </source>
</reference>
<evidence type="ECO:0000313" key="3">
    <source>
        <dbReference type="Proteomes" id="UP001211907"/>
    </source>
</evidence>
<accession>A0AAD5SSH9</accession>
<dbReference type="AlphaFoldDB" id="A0AAD5SSH9"/>
<comment type="caution">
    <text evidence="2">The sequence shown here is derived from an EMBL/GenBank/DDBJ whole genome shotgun (WGS) entry which is preliminary data.</text>
</comment>
<gene>
    <name evidence="2" type="ORF">HK100_004627</name>
</gene>
<evidence type="ECO:0000256" key="1">
    <source>
        <dbReference type="SAM" id="MobiDB-lite"/>
    </source>
</evidence>
<keyword evidence="3" id="KW-1185">Reference proteome</keyword>
<protein>
    <submittedName>
        <fullName evidence="2">Uncharacterized protein</fullName>
    </submittedName>
</protein>
<evidence type="ECO:0000313" key="2">
    <source>
        <dbReference type="EMBL" id="KAJ3100965.1"/>
    </source>
</evidence>
<feature type="region of interest" description="Disordered" evidence="1">
    <location>
        <begin position="1"/>
        <end position="69"/>
    </location>
</feature>
<proteinExistence type="predicted"/>
<dbReference type="EMBL" id="JADGJH010002251">
    <property type="protein sequence ID" value="KAJ3100965.1"/>
    <property type="molecule type" value="Genomic_DNA"/>
</dbReference>
<organism evidence="2 3">
    <name type="scientific">Physocladia obscura</name>
    <dbReference type="NCBI Taxonomy" id="109957"/>
    <lineage>
        <taxon>Eukaryota</taxon>
        <taxon>Fungi</taxon>
        <taxon>Fungi incertae sedis</taxon>
        <taxon>Chytridiomycota</taxon>
        <taxon>Chytridiomycota incertae sedis</taxon>
        <taxon>Chytridiomycetes</taxon>
        <taxon>Chytridiales</taxon>
        <taxon>Chytriomycetaceae</taxon>
        <taxon>Physocladia</taxon>
    </lineage>
</organism>
<dbReference type="Proteomes" id="UP001211907">
    <property type="component" value="Unassembled WGS sequence"/>
</dbReference>